<protein>
    <submittedName>
        <fullName evidence="7">DNA-binding transcriptional regulator, MocR family, contains an aminotransferase domain</fullName>
    </submittedName>
</protein>
<accession>A0A1H5H8I9</accession>
<keyword evidence="5" id="KW-0804">Transcription</keyword>
<comment type="similarity">
    <text evidence="1">In the C-terminal section; belongs to the class-I pyridoxal-phosphate-dependent aminotransferase family.</text>
</comment>
<evidence type="ECO:0000256" key="5">
    <source>
        <dbReference type="ARBA" id="ARBA00023163"/>
    </source>
</evidence>
<keyword evidence="3" id="KW-0805">Transcription regulation</keyword>
<dbReference type="PROSITE" id="PS50949">
    <property type="entry name" value="HTH_GNTR"/>
    <property type="match status" value="1"/>
</dbReference>
<dbReference type="GO" id="GO:0003700">
    <property type="term" value="F:DNA-binding transcription factor activity"/>
    <property type="evidence" value="ECO:0007669"/>
    <property type="project" value="InterPro"/>
</dbReference>
<dbReference type="SUPFAM" id="SSF53383">
    <property type="entry name" value="PLP-dependent transferases"/>
    <property type="match status" value="1"/>
</dbReference>
<evidence type="ECO:0000256" key="1">
    <source>
        <dbReference type="ARBA" id="ARBA00005384"/>
    </source>
</evidence>
<dbReference type="Gene3D" id="3.40.640.10">
    <property type="entry name" value="Type I PLP-dependent aspartate aminotransferase-like (Major domain)"/>
    <property type="match status" value="1"/>
</dbReference>
<dbReference type="CDD" id="cd07377">
    <property type="entry name" value="WHTH_GntR"/>
    <property type="match status" value="1"/>
</dbReference>
<dbReference type="GO" id="GO:0030170">
    <property type="term" value="F:pyridoxal phosphate binding"/>
    <property type="evidence" value="ECO:0007669"/>
    <property type="project" value="InterPro"/>
</dbReference>
<proteinExistence type="inferred from homology"/>
<dbReference type="InterPro" id="IPR000524">
    <property type="entry name" value="Tscrpt_reg_HTH_GntR"/>
</dbReference>
<gene>
    <name evidence="7" type="ORF">SAMN04490194_1512</name>
</gene>
<dbReference type="EMBL" id="FNTY01000002">
    <property type="protein sequence ID" value="SEE24316.1"/>
    <property type="molecule type" value="Genomic_DNA"/>
</dbReference>
<dbReference type="Pfam" id="PF00392">
    <property type="entry name" value="GntR"/>
    <property type="match status" value="1"/>
</dbReference>
<keyword evidence="7" id="KW-0032">Aminotransferase</keyword>
<name>A0A1H5H8I9_9PSED</name>
<dbReference type="InterPro" id="IPR015422">
    <property type="entry name" value="PyrdxlP-dep_Trfase_small"/>
</dbReference>
<dbReference type="InterPro" id="IPR015421">
    <property type="entry name" value="PyrdxlP-dep_Trfase_major"/>
</dbReference>
<dbReference type="SMART" id="SM00345">
    <property type="entry name" value="HTH_GNTR"/>
    <property type="match status" value="1"/>
</dbReference>
<dbReference type="Gene3D" id="1.10.10.10">
    <property type="entry name" value="Winged helix-like DNA-binding domain superfamily/Winged helix DNA-binding domain"/>
    <property type="match status" value="1"/>
</dbReference>
<feature type="domain" description="HTH gntR-type" evidence="6">
    <location>
        <begin position="24"/>
        <end position="92"/>
    </location>
</feature>
<evidence type="ECO:0000313" key="8">
    <source>
        <dbReference type="Proteomes" id="UP000198985"/>
    </source>
</evidence>
<keyword evidence="7" id="KW-0808">Transferase</keyword>
<dbReference type="InterPro" id="IPR015424">
    <property type="entry name" value="PyrdxlP-dep_Trfase"/>
</dbReference>
<keyword evidence="4 7" id="KW-0238">DNA-binding</keyword>
<dbReference type="RefSeq" id="WP_084323899.1">
    <property type="nucleotide sequence ID" value="NZ_FNTY01000002.1"/>
</dbReference>
<evidence type="ECO:0000259" key="6">
    <source>
        <dbReference type="PROSITE" id="PS50949"/>
    </source>
</evidence>
<dbReference type="PANTHER" id="PTHR46577:SF1">
    <property type="entry name" value="HTH-TYPE TRANSCRIPTIONAL REGULATORY PROTEIN GABR"/>
    <property type="match status" value="1"/>
</dbReference>
<dbReference type="SUPFAM" id="SSF46785">
    <property type="entry name" value="Winged helix' DNA-binding domain"/>
    <property type="match status" value="1"/>
</dbReference>
<dbReference type="AlphaFoldDB" id="A0A1H5H8I9"/>
<evidence type="ECO:0000313" key="7">
    <source>
        <dbReference type="EMBL" id="SEE24316.1"/>
    </source>
</evidence>
<dbReference type="Gene3D" id="3.90.1150.10">
    <property type="entry name" value="Aspartate Aminotransferase, domain 1"/>
    <property type="match status" value="1"/>
</dbReference>
<dbReference type="GO" id="GO:0008483">
    <property type="term" value="F:transaminase activity"/>
    <property type="evidence" value="ECO:0007669"/>
    <property type="project" value="UniProtKB-KW"/>
</dbReference>
<reference evidence="7 8" key="1">
    <citation type="submission" date="2016-10" db="EMBL/GenBank/DDBJ databases">
        <authorList>
            <person name="de Groot N.N."/>
        </authorList>
    </citation>
    <scope>NUCLEOTIDE SEQUENCE [LARGE SCALE GENOMIC DNA]</scope>
    <source>
        <strain evidence="7 8">BS3662</strain>
    </source>
</reference>
<dbReference type="InterPro" id="IPR051446">
    <property type="entry name" value="HTH_trans_reg/aminotransferase"/>
</dbReference>
<dbReference type="CDD" id="cd00609">
    <property type="entry name" value="AAT_like"/>
    <property type="match status" value="1"/>
</dbReference>
<sequence length="470" mass="52570">MAIEIPQPCYQQWKLHLKRARSGESKPKILAKAIRADIEQGLLQHGLRLPPQRHLADSLSISLQTISNAYQELERQGFIRCETGRGSFVSRPISANVEDVILDKPQSCGTDFSNVRIIHTHKHERLWRDTCLALSNEHHQPWIHAFRPIAGLETHREAAKLWLSRHGVGTELDDILITNGAAQGLFLALASLASINDVVLSEGVTDHGIIGISQVLGFTLKGLETDQHGIDPEHFEYMCSNERVTALICTPNFNNPTTTLMPDSRRREIAKIARHFGVWVIEDDVFGPLVGEHHTPPISHYLPELSFYCTSMTKSVLTGLRIGYLVMPKKLASRTKSILRVNGLMGTPIMAEIASRWISDGSADALIQVQRTLLSERQAVISEYFSDYILGQHHYALSAWIRVPAHWELDSLIRTLRKRNIAITPSDPFTVPGVARPQAVRVCVGAECSLDEMRASIGIMREVFDLPSFS</sequence>
<dbReference type="Pfam" id="PF00155">
    <property type="entry name" value="Aminotran_1_2"/>
    <property type="match status" value="1"/>
</dbReference>
<dbReference type="InterPro" id="IPR036390">
    <property type="entry name" value="WH_DNA-bd_sf"/>
</dbReference>
<evidence type="ECO:0000256" key="2">
    <source>
        <dbReference type="ARBA" id="ARBA00022898"/>
    </source>
</evidence>
<keyword evidence="2" id="KW-0663">Pyridoxal phosphate</keyword>
<dbReference type="PANTHER" id="PTHR46577">
    <property type="entry name" value="HTH-TYPE TRANSCRIPTIONAL REGULATORY PROTEIN GABR"/>
    <property type="match status" value="1"/>
</dbReference>
<organism evidence="7 8">
    <name type="scientific">Pseudomonas migulae</name>
    <dbReference type="NCBI Taxonomy" id="78543"/>
    <lineage>
        <taxon>Bacteria</taxon>
        <taxon>Pseudomonadati</taxon>
        <taxon>Pseudomonadota</taxon>
        <taxon>Gammaproteobacteria</taxon>
        <taxon>Pseudomonadales</taxon>
        <taxon>Pseudomonadaceae</taxon>
        <taxon>Pseudomonas</taxon>
    </lineage>
</organism>
<dbReference type="Proteomes" id="UP000198985">
    <property type="component" value="Unassembled WGS sequence"/>
</dbReference>
<dbReference type="InterPro" id="IPR004839">
    <property type="entry name" value="Aminotransferase_I/II_large"/>
</dbReference>
<dbReference type="GO" id="GO:0003677">
    <property type="term" value="F:DNA binding"/>
    <property type="evidence" value="ECO:0007669"/>
    <property type="project" value="UniProtKB-KW"/>
</dbReference>
<evidence type="ECO:0000256" key="3">
    <source>
        <dbReference type="ARBA" id="ARBA00023015"/>
    </source>
</evidence>
<dbReference type="InterPro" id="IPR036388">
    <property type="entry name" value="WH-like_DNA-bd_sf"/>
</dbReference>
<evidence type="ECO:0000256" key="4">
    <source>
        <dbReference type="ARBA" id="ARBA00023125"/>
    </source>
</evidence>